<dbReference type="GO" id="GO:0003700">
    <property type="term" value="F:DNA-binding transcription factor activity"/>
    <property type="evidence" value="ECO:0007669"/>
    <property type="project" value="InterPro"/>
</dbReference>
<dbReference type="GO" id="GO:0003677">
    <property type="term" value="F:DNA binding"/>
    <property type="evidence" value="ECO:0007669"/>
    <property type="project" value="UniProtKB-KW"/>
</dbReference>
<gene>
    <name evidence="5" type="ORF">TEU_02425</name>
</gene>
<dbReference type="InterPro" id="IPR001845">
    <property type="entry name" value="HTH_ArsR_DNA-bd_dom"/>
</dbReference>
<organism evidence="5 6">
    <name type="scientific">Thermococcus eurythermalis</name>
    <dbReference type="NCBI Taxonomy" id="1505907"/>
    <lineage>
        <taxon>Archaea</taxon>
        <taxon>Methanobacteriati</taxon>
        <taxon>Methanobacteriota</taxon>
        <taxon>Thermococci</taxon>
        <taxon>Thermococcales</taxon>
        <taxon>Thermococcaceae</taxon>
        <taxon>Thermococcus</taxon>
    </lineage>
</organism>
<evidence type="ECO:0000313" key="5">
    <source>
        <dbReference type="EMBL" id="AIU69288.1"/>
    </source>
</evidence>
<dbReference type="SUPFAM" id="SSF46785">
    <property type="entry name" value="Winged helix' DNA-binding domain"/>
    <property type="match status" value="1"/>
</dbReference>
<dbReference type="Gene3D" id="1.10.10.10">
    <property type="entry name" value="Winged helix-like DNA-binding domain superfamily/Winged helix DNA-binding domain"/>
    <property type="match status" value="1"/>
</dbReference>
<keyword evidence="3" id="KW-0804">Transcription</keyword>
<dbReference type="PRINTS" id="PR00778">
    <property type="entry name" value="HTHARSR"/>
</dbReference>
<accession>A0A097QS44</accession>
<dbReference type="InterPro" id="IPR051081">
    <property type="entry name" value="HTH_MetalResp_TranReg"/>
</dbReference>
<dbReference type="CDD" id="cd00090">
    <property type="entry name" value="HTH_ARSR"/>
    <property type="match status" value="1"/>
</dbReference>
<dbReference type="InterPro" id="IPR036390">
    <property type="entry name" value="WH_DNA-bd_sf"/>
</dbReference>
<feature type="domain" description="HTH arsR-type" evidence="4">
    <location>
        <begin position="11"/>
        <end position="96"/>
    </location>
</feature>
<dbReference type="STRING" id="1505907.TEU_02425"/>
<keyword evidence="6" id="KW-1185">Reference proteome</keyword>
<evidence type="ECO:0000256" key="1">
    <source>
        <dbReference type="ARBA" id="ARBA00023015"/>
    </source>
</evidence>
<dbReference type="KEGG" id="teu:TEU_02425"/>
<evidence type="ECO:0000256" key="3">
    <source>
        <dbReference type="ARBA" id="ARBA00023163"/>
    </source>
</evidence>
<name>A0A097QS44_9EURY</name>
<keyword evidence="1" id="KW-0805">Transcription regulation</keyword>
<evidence type="ECO:0000313" key="6">
    <source>
        <dbReference type="Proteomes" id="UP000029980"/>
    </source>
</evidence>
<sequence length="185" mass="21481">MKEVIIITQPEKVKILSEETRFKILQLLRQRPMTVWELSIALGKDRTTIYRHIKALENAGFVEELGSEGNEKLYGRTARLFLIKAEPDESVENFRQSYLQVEAERLVGILEKAGIEVTDRERLKELIKDVLNEIEVSSQPIIKKISEANVELSEIETFHFLNVLVFLQSCEMCEKAKEMKKLLQF</sequence>
<dbReference type="InterPro" id="IPR036388">
    <property type="entry name" value="WH-like_DNA-bd_sf"/>
</dbReference>
<dbReference type="OrthoDB" id="46231at2157"/>
<dbReference type="HOGENOM" id="CLU_121767_0_0_2"/>
<evidence type="ECO:0000259" key="4">
    <source>
        <dbReference type="SMART" id="SM00418"/>
    </source>
</evidence>
<dbReference type="InterPro" id="IPR011991">
    <property type="entry name" value="ArsR-like_HTH"/>
</dbReference>
<dbReference type="AlphaFoldDB" id="A0A097QS44"/>
<dbReference type="GeneID" id="25152289"/>
<protein>
    <submittedName>
        <fullName evidence="5">ArsR family transcriptional regulator</fullName>
    </submittedName>
</protein>
<dbReference type="SMART" id="SM00418">
    <property type="entry name" value="HTH_ARSR"/>
    <property type="match status" value="1"/>
</dbReference>
<dbReference type="Pfam" id="PF01022">
    <property type="entry name" value="HTH_5"/>
    <property type="match status" value="1"/>
</dbReference>
<reference evidence="5 6" key="1">
    <citation type="journal article" date="2015" name="Int. J. Syst. Evol. Microbiol.">
        <title>Thermococcus eurythermalis sp. nov., a conditional piezophilic hyperthermophilic archaeon with a wide temperature range isolated from an oil-immersed chimney in the Guaymas Basin.</title>
        <authorList>
            <person name="Zhao W."/>
            <person name="Zeng X."/>
            <person name="Xiao X."/>
        </authorList>
    </citation>
    <scope>NUCLEOTIDE SEQUENCE [LARGE SCALE GENOMIC DNA]</scope>
    <source>
        <strain evidence="5 6">A501</strain>
    </source>
</reference>
<evidence type="ECO:0000256" key="2">
    <source>
        <dbReference type="ARBA" id="ARBA00023125"/>
    </source>
</evidence>
<dbReference type="PANTHER" id="PTHR33154">
    <property type="entry name" value="TRANSCRIPTIONAL REGULATOR, ARSR FAMILY"/>
    <property type="match status" value="1"/>
</dbReference>
<dbReference type="RefSeq" id="WP_050002266.1">
    <property type="nucleotide sequence ID" value="NZ_CP008887.1"/>
</dbReference>
<proteinExistence type="predicted"/>
<dbReference type="PANTHER" id="PTHR33154:SF38">
    <property type="entry name" value="HTH ARSR-TYPE DOMAIN-CONTAINING PROTEIN"/>
    <property type="match status" value="1"/>
</dbReference>
<dbReference type="EMBL" id="CP008887">
    <property type="protein sequence ID" value="AIU69288.1"/>
    <property type="molecule type" value="Genomic_DNA"/>
</dbReference>
<dbReference type="Proteomes" id="UP000029980">
    <property type="component" value="Chromosome"/>
</dbReference>
<keyword evidence="2" id="KW-0238">DNA-binding</keyword>